<dbReference type="GO" id="GO:0016020">
    <property type="term" value="C:membrane"/>
    <property type="evidence" value="ECO:0007669"/>
    <property type="project" value="UniProtKB-SubCell"/>
</dbReference>
<name>A0A6J1ELE2_CUCMO</name>
<evidence type="ECO:0000256" key="2">
    <source>
        <dbReference type="ARBA" id="ARBA00009592"/>
    </source>
</evidence>
<keyword evidence="5" id="KW-0732">Signal</keyword>
<keyword evidence="12" id="KW-1185">Reference proteome</keyword>
<dbReference type="Gene3D" id="3.80.10.10">
    <property type="entry name" value="Ribonuclease Inhibitor"/>
    <property type="match status" value="1"/>
</dbReference>
<keyword evidence="3" id="KW-0433">Leucine-rich repeat</keyword>
<sequence>MWQLQVMMNIDLSQNYLVGSIPSEITMLKKLIGLNLSHNNLIGTIPAKIGEIESLESFDLSFNQLSGPIPRSISRLSSLGMLKLSHNNLSKEIPQEGHLSTFNDASSFDENPYLCGNPLPKKCTSENSFQPPFRNIENQDEEEDKWEKWLLYIMIILEYVVGFWGVVGVLILKRSWRYAYFNFVDETKDKIHARVHRSIETLKGMCIHKFVG</sequence>
<evidence type="ECO:0000256" key="11">
    <source>
        <dbReference type="SAM" id="Phobius"/>
    </source>
</evidence>
<evidence type="ECO:0000256" key="9">
    <source>
        <dbReference type="ARBA" id="ARBA00023170"/>
    </source>
</evidence>
<dbReference type="InterPro" id="IPR032675">
    <property type="entry name" value="LRR_dom_sf"/>
</dbReference>
<dbReference type="FunFam" id="3.80.10.10:FF:000111">
    <property type="entry name" value="LRR receptor-like serine/threonine-protein kinase ERECTA"/>
    <property type="match status" value="1"/>
</dbReference>
<dbReference type="AlphaFoldDB" id="A0A6J1ELE2"/>
<dbReference type="PANTHER" id="PTHR48063:SF112">
    <property type="entry name" value="RECEPTOR LIKE PROTEIN 30-LIKE"/>
    <property type="match status" value="1"/>
</dbReference>
<proteinExistence type="inferred from homology"/>
<keyword evidence="7 11" id="KW-1133">Transmembrane helix</keyword>
<dbReference type="Pfam" id="PF00560">
    <property type="entry name" value="LRR_1"/>
    <property type="match status" value="2"/>
</dbReference>
<accession>A0A6J1ELE2</accession>
<evidence type="ECO:0000256" key="4">
    <source>
        <dbReference type="ARBA" id="ARBA00022692"/>
    </source>
</evidence>
<evidence type="ECO:0000256" key="8">
    <source>
        <dbReference type="ARBA" id="ARBA00023136"/>
    </source>
</evidence>
<keyword evidence="8 11" id="KW-0472">Membrane</keyword>
<keyword evidence="9" id="KW-0675">Receptor</keyword>
<evidence type="ECO:0000256" key="1">
    <source>
        <dbReference type="ARBA" id="ARBA00004479"/>
    </source>
</evidence>
<gene>
    <name evidence="13" type="primary">LOC111435627</name>
</gene>
<dbReference type="GeneID" id="111435627"/>
<evidence type="ECO:0000256" key="3">
    <source>
        <dbReference type="ARBA" id="ARBA00022614"/>
    </source>
</evidence>
<evidence type="ECO:0000256" key="7">
    <source>
        <dbReference type="ARBA" id="ARBA00022989"/>
    </source>
</evidence>
<dbReference type="PANTHER" id="PTHR48063">
    <property type="entry name" value="LRR RECEPTOR-LIKE KINASE"/>
    <property type="match status" value="1"/>
</dbReference>
<evidence type="ECO:0000313" key="13">
    <source>
        <dbReference type="RefSeq" id="XP_022928831.1"/>
    </source>
</evidence>
<keyword evidence="10" id="KW-0325">Glycoprotein</keyword>
<dbReference type="Proteomes" id="UP000504609">
    <property type="component" value="Unplaced"/>
</dbReference>
<feature type="transmembrane region" description="Helical" evidence="11">
    <location>
        <begin position="149"/>
        <end position="172"/>
    </location>
</feature>
<keyword evidence="4 11" id="KW-0812">Transmembrane</keyword>
<comment type="subcellular location">
    <subcellularLocation>
        <location evidence="1">Membrane</location>
        <topology evidence="1">Single-pass type I membrane protein</topology>
    </subcellularLocation>
</comment>
<dbReference type="KEGG" id="cmos:111435627"/>
<dbReference type="InterPro" id="IPR001611">
    <property type="entry name" value="Leu-rich_rpt"/>
</dbReference>
<evidence type="ECO:0000256" key="10">
    <source>
        <dbReference type="ARBA" id="ARBA00023180"/>
    </source>
</evidence>
<dbReference type="RefSeq" id="XP_022928831.1">
    <property type="nucleotide sequence ID" value="XM_023073063.1"/>
</dbReference>
<evidence type="ECO:0000256" key="6">
    <source>
        <dbReference type="ARBA" id="ARBA00022737"/>
    </source>
</evidence>
<dbReference type="InterPro" id="IPR046956">
    <property type="entry name" value="RLP23-like"/>
</dbReference>
<reference evidence="13" key="1">
    <citation type="submission" date="2025-08" db="UniProtKB">
        <authorList>
            <consortium name="RefSeq"/>
        </authorList>
    </citation>
    <scope>IDENTIFICATION</scope>
    <source>
        <tissue evidence="13">Young leaves</tissue>
    </source>
</reference>
<comment type="similarity">
    <text evidence="2">Belongs to the RLP family.</text>
</comment>
<keyword evidence="6" id="KW-0677">Repeat</keyword>
<protein>
    <submittedName>
        <fullName evidence="13">Receptor like protein 42-like</fullName>
    </submittedName>
</protein>
<dbReference type="SUPFAM" id="SSF52058">
    <property type="entry name" value="L domain-like"/>
    <property type="match status" value="1"/>
</dbReference>
<organism evidence="12 13">
    <name type="scientific">Cucurbita moschata</name>
    <name type="common">Winter crookneck squash</name>
    <name type="synonym">Cucurbita pepo var. moschata</name>
    <dbReference type="NCBI Taxonomy" id="3662"/>
    <lineage>
        <taxon>Eukaryota</taxon>
        <taxon>Viridiplantae</taxon>
        <taxon>Streptophyta</taxon>
        <taxon>Embryophyta</taxon>
        <taxon>Tracheophyta</taxon>
        <taxon>Spermatophyta</taxon>
        <taxon>Magnoliopsida</taxon>
        <taxon>eudicotyledons</taxon>
        <taxon>Gunneridae</taxon>
        <taxon>Pentapetalae</taxon>
        <taxon>rosids</taxon>
        <taxon>fabids</taxon>
        <taxon>Cucurbitales</taxon>
        <taxon>Cucurbitaceae</taxon>
        <taxon>Cucurbiteae</taxon>
        <taxon>Cucurbita</taxon>
    </lineage>
</organism>
<evidence type="ECO:0000256" key="5">
    <source>
        <dbReference type="ARBA" id="ARBA00022729"/>
    </source>
</evidence>
<evidence type="ECO:0000313" key="12">
    <source>
        <dbReference type="Proteomes" id="UP000504609"/>
    </source>
</evidence>